<dbReference type="InterPro" id="IPR015988">
    <property type="entry name" value="STAT_TF_CC"/>
</dbReference>
<dbReference type="GO" id="GO:0005737">
    <property type="term" value="C:cytoplasm"/>
    <property type="evidence" value="ECO:0007669"/>
    <property type="project" value="UniProtKB-SubCell"/>
</dbReference>
<dbReference type="Pfam" id="PF00017">
    <property type="entry name" value="SH2"/>
    <property type="match status" value="1"/>
</dbReference>
<dbReference type="SUPFAM" id="SSF49417">
    <property type="entry name" value="p53-like transcription factors"/>
    <property type="match status" value="1"/>
</dbReference>
<keyword evidence="15" id="KW-1185">Reference proteome</keyword>
<keyword evidence="9" id="KW-0010">Activator</keyword>
<evidence type="ECO:0000256" key="9">
    <source>
        <dbReference type="ARBA" id="ARBA00023159"/>
    </source>
</evidence>
<evidence type="ECO:0000256" key="12">
    <source>
        <dbReference type="PROSITE-ProRule" id="PRU00191"/>
    </source>
</evidence>
<dbReference type="Gene3D" id="3.30.505.10">
    <property type="entry name" value="SH2 domain"/>
    <property type="match status" value="1"/>
</dbReference>
<dbReference type="OrthoDB" id="19300at2759"/>
<protein>
    <recommendedName>
        <fullName evidence="13">SH2 domain-containing protein</fullName>
    </recommendedName>
</protein>
<keyword evidence="5" id="KW-0597">Phosphoprotein</keyword>
<evidence type="ECO:0000256" key="4">
    <source>
        <dbReference type="ARBA" id="ARBA00022490"/>
    </source>
</evidence>
<comment type="subcellular location">
    <subcellularLocation>
        <location evidence="2">Cytoplasm</location>
    </subcellularLocation>
    <subcellularLocation>
        <location evidence="1">Nucleus</location>
    </subcellularLocation>
</comment>
<dbReference type="InterPro" id="IPR001217">
    <property type="entry name" value="STAT"/>
</dbReference>
<dbReference type="PANTHER" id="PTHR11801">
    <property type="entry name" value="SIGNAL TRANSDUCER AND ACTIVATOR OF TRANSCRIPTION"/>
    <property type="match status" value="1"/>
</dbReference>
<dbReference type="Pfam" id="PF21354">
    <property type="entry name" value="STAT_linker"/>
    <property type="match status" value="1"/>
</dbReference>
<dbReference type="InterPro" id="IPR013800">
    <property type="entry name" value="STAT_TF_alpha"/>
</dbReference>
<evidence type="ECO:0000313" key="15">
    <source>
        <dbReference type="Proteomes" id="UP000228934"/>
    </source>
</evidence>
<evidence type="ECO:0000256" key="5">
    <source>
        <dbReference type="ARBA" id="ARBA00022553"/>
    </source>
</evidence>
<dbReference type="SUPFAM" id="SSF47655">
    <property type="entry name" value="STAT"/>
    <property type="match status" value="1"/>
</dbReference>
<proteinExistence type="inferred from homology"/>
<dbReference type="GO" id="GO:0001228">
    <property type="term" value="F:DNA-binding transcription activator activity, RNA polymerase II-specific"/>
    <property type="evidence" value="ECO:0007669"/>
    <property type="project" value="UniProtKB-ARBA"/>
</dbReference>
<dbReference type="PROSITE" id="PS50001">
    <property type="entry name" value="SH2"/>
    <property type="match status" value="1"/>
</dbReference>
<evidence type="ECO:0000256" key="8">
    <source>
        <dbReference type="ARBA" id="ARBA00023125"/>
    </source>
</evidence>
<dbReference type="InterPro" id="IPR036860">
    <property type="entry name" value="SH2_dom_sf"/>
</dbReference>
<dbReference type="InterPro" id="IPR000980">
    <property type="entry name" value="SH2"/>
</dbReference>
<dbReference type="Gene3D" id="1.20.1050.20">
    <property type="entry name" value="STAT transcription factor, all-alpha domain"/>
    <property type="match status" value="1"/>
</dbReference>
<evidence type="ECO:0000256" key="1">
    <source>
        <dbReference type="ARBA" id="ARBA00004123"/>
    </source>
</evidence>
<dbReference type="AlphaFoldDB" id="A0A2G9P2K8"/>
<dbReference type="Gene3D" id="2.60.40.630">
    <property type="entry name" value="STAT transcription factor, DNA-binding domain"/>
    <property type="match status" value="1"/>
</dbReference>
<keyword evidence="11" id="KW-0539">Nucleus</keyword>
<dbReference type="GO" id="GO:0000977">
    <property type="term" value="F:RNA polymerase II transcription regulatory region sequence-specific DNA binding"/>
    <property type="evidence" value="ECO:0007669"/>
    <property type="project" value="UniProtKB-ARBA"/>
</dbReference>
<organism evidence="14 15">
    <name type="scientific">Aquarana catesbeiana</name>
    <name type="common">American bullfrog</name>
    <name type="synonym">Rana catesbeiana</name>
    <dbReference type="NCBI Taxonomy" id="8400"/>
    <lineage>
        <taxon>Eukaryota</taxon>
        <taxon>Metazoa</taxon>
        <taxon>Chordata</taxon>
        <taxon>Craniata</taxon>
        <taxon>Vertebrata</taxon>
        <taxon>Euteleostomi</taxon>
        <taxon>Amphibia</taxon>
        <taxon>Batrachia</taxon>
        <taxon>Anura</taxon>
        <taxon>Neobatrachia</taxon>
        <taxon>Ranoidea</taxon>
        <taxon>Ranidae</taxon>
        <taxon>Aquarana</taxon>
    </lineage>
</organism>
<name>A0A2G9P2K8_AQUCT</name>
<evidence type="ECO:0000256" key="2">
    <source>
        <dbReference type="ARBA" id="ARBA00004496"/>
    </source>
</evidence>
<dbReference type="GO" id="GO:0005634">
    <property type="term" value="C:nucleus"/>
    <property type="evidence" value="ECO:0007669"/>
    <property type="project" value="UniProtKB-SubCell"/>
</dbReference>
<sequence length="511" mass="58499">YPRLSASFQARQEEMMFQYRCNKLQHKMKQSSVAQQSLKVALENLKFHGQGQDLSALQKQWVMLFEESLKFLANVQDQALKISSIWKRRQQMSGNGAPFDENLLPLQDRFEFIFGIYEELIRMIRELNEAGQRALPTEYLEQISAGFTSLIKNSFLVDKQPPQVLKTQTKFQASVNFMLGSKILSGASKLPVIRAHIVTEKKAQDLFVAPSTEPLNDGAGEIENGRSVFEFTQATRTCGAVFKNMLLKKIKRCERKGSESVTEEKCAILFTADINFSGSTHVIQALSLPVVVIVHGNQDNNAKATILWDNAFSEIGRRPFYVEEKVPWKKMCQTLNMKFMAEVGTKQELIPMHYRFLAQKIFGDNGSYDDVKDRMVSWTQFNKEPLRERNFTFWQWFDGVVDLTKKHLKDYWSDGLILGFVSKQYVHTILGKAPNGTFLLRFSDSEIGGITIAHIVRGDDGSGQIQNIQPFTAKDLQILSLGDRVRDLKQLKFLFDKGEKDAIFEKYYKSM</sequence>
<dbReference type="Gene3D" id="1.10.238.10">
    <property type="entry name" value="EF-hand"/>
    <property type="match status" value="1"/>
</dbReference>
<keyword evidence="10" id="KW-0804">Transcription</keyword>
<dbReference type="FunFam" id="2.60.40.630:FF:000003">
    <property type="entry name" value="Signal transducer and transcription activator 6"/>
    <property type="match status" value="1"/>
</dbReference>
<evidence type="ECO:0000256" key="11">
    <source>
        <dbReference type="ARBA" id="ARBA00023242"/>
    </source>
</evidence>
<dbReference type="Proteomes" id="UP000228934">
    <property type="component" value="Unassembled WGS sequence"/>
</dbReference>
<gene>
    <name evidence="14" type="ORF">AB205_0180070</name>
</gene>
<dbReference type="EMBL" id="KV923125">
    <property type="protein sequence ID" value="PIN97544.1"/>
    <property type="molecule type" value="Genomic_DNA"/>
</dbReference>
<dbReference type="InterPro" id="IPR048988">
    <property type="entry name" value="STAT_linker"/>
</dbReference>
<reference evidence="15" key="1">
    <citation type="journal article" date="2017" name="Nat. Commun.">
        <title>The North American bullfrog draft genome provides insight into hormonal regulation of long noncoding RNA.</title>
        <authorList>
            <person name="Hammond S.A."/>
            <person name="Warren R.L."/>
            <person name="Vandervalk B.P."/>
            <person name="Kucuk E."/>
            <person name="Khan H."/>
            <person name="Gibb E.A."/>
            <person name="Pandoh P."/>
            <person name="Kirk H."/>
            <person name="Zhao Y."/>
            <person name="Jones M."/>
            <person name="Mungall A.J."/>
            <person name="Coope R."/>
            <person name="Pleasance S."/>
            <person name="Moore R.A."/>
            <person name="Holt R.A."/>
            <person name="Round J.M."/>
            <person name="Ohora S."/>
            <person name="Walle B.V."/>
            <person name="Veldhoen N."/>
            <person name="Helbing C.C."/>
            <person name="Birol I."/>
        </authorList>
    </citation>
    <scope>NUCLEOTIDE SEQUENCE [LARGE SCALE GENOMIC DNA]</scope>
</reference>
<dbReference type="InterPro" id="IPR008967">
    <property type="entry name" value="p53-like_TF_DNA-bd_sf"/>
</dbReference>
<keyword evidence="7" id="KW-0805">Transcription regulation</keyword>
<dbReference type="InterPro" id="IPR013801">
    <property type="entry name" value="STAT_TF_DNA-bd"/>
</dbReference>
<comment type="similarity">
    <text evidence="3">Belongs to the transcription factor STAT family.</text>
</comment>
<dbReference type="InterPro" id="IPR012345">
    <property type="entry name" value="STAT_TF_DNA-bd_N"/>
</dbReference>
<dbReference type="FunFam" id="1.10.238.10:FF:000029">
    <property type="entry name" value="Signal transducer and transcription activator 6"/>
    <property type="match status" value="1"/>
</dbReference>
<keyword evidence="6 12" id="KW-0727">SH2 domain</keyword>
<evidence type="ECO:0000256" key="7">
    <source>
        <dbReference type="ARBA" id="ARBA00023015"/>
    </source>
</evidence>
<evidence type="ECO:0000313" key="14">
    <source>
        <dbReference type="EMBL" id="PIN97544.1"/>
    </source>
</evidence>
<keyword evidence="4" id="KW-0963">Cytoplasm</keyword>
<feature type="domain" description="SH2" evidence="13">
    <location>
        <begin position="412"/>
        <end position="511"/>
    </location>
</feature>
<evidence type="ECO:0000256" key="3">
    <source>
        <dbReference type="ARBA" id="ARBA00005586"/>
    </source>
</evidence>
<evidence type="ECO:0000259" key="13">
    <source>
        <dbReference type="PROSITE" id="PS50001"/>
    </source>
</evidence>
<accession>A0A2G9P2K8</accession>
<dbReference type="GO" id="GO:0007166">
    <property type="term" value="P:cell surface receptor signaling pathway"/>
    <property type="evidence" value="ECO:0007669"/>
    <property type="project" value="UniProtKB-ARBA"/>
</dbReference>
<keyword evidence="8" id="KW-0238">DNA-binding</keyword>
<dbReference type="Pfam" id="PF01017">
    <property type="entry name" value="STAT_alpha"/>
    <property type="match status" value="1"/>
</dbReference>
<evidence type="ECO:0000256" key="6">
    <source>
        <dbReference type="ARBA" id="ARBA00022999"/>
    </source>
</evidence>
<evidence type="ECO:0000256" key="10">
    <source>
        <dbReference type="ARBA" id="ARBA00023163"/>
    </source>
</evidence>
<dbReference type="SUPFAM" id="SSF55550">
    <property type="entry name" value="SH2 domain"/>
    <property type="match status" value="1"/>
</dbReference>
<feature type="non-terminal residue" evidence="14">
    <location>
        <position position="1"/>
    </location>
</feature>
<dbReference type="Pfam" id="PF02864">
    <property type="entry name" value="STAT_bind"/>
    <property type="match status" value="1"/>
</dbReference>